<evidence type="ECO:0000256" key="1">
    <source>
        <dbReference type="SAM" id="MobiDB-lite"/>
    </source>
</evidence>
<sequence length="67" mass="7655">MEPKPNSSIPFMPSKLSDNYMTAPLHIKLRGGTFPVFECKNSMASRVVGKKEEEDRITHQPPNKWKP</sequence>
<evidence type="ECO:0000313" key="2">
    <source>
        <dbReference type="EMBL" id="EEF35618.1"/>
    </source>
</evidence>
<feature type="compositionally biased region" description="Basic and acidic residues" evidence="1">
    <location>
        <begin position="49"/>
        <end position="58"/>
    </location>
</feature>
<dbReference type="Proteomes" id="UP000008311">
    <property type="component" value="Unassembled WGS sequence"/>
</dbReference>
<dbReference type="EMBL" id="EQ974013">
    <property type="protein sequence ID" value="EEF35618.1"/>
    <property type="molecule type" value="Genomic_DNA"/>
</dbReference>
<feature type="region of interest" description="Disordered" evidence="1">
    <location>
        <begin position="45"/>
        <end position="67"/>
    </location>
</feature>
<keyword evidence="3" id="KW-1185">Reference proteome</keyword>
<evidence type="ECO:0000313" key="3">
    <source>
        <dbReference type="Proteomes" id="UP000008311"/>
    </source>
</evidence>
<protein>
    <submittedName>
        <fullName evidence="2">Uncharacterized protein</fullName>
    </submittedName>
</protein>
<gene>
    <name evidence="2" type="ORF">RCOM_1293210</name>
</gene>
<dbReference type="AlphaFoldDB" id="B9SL95"/>
<name>B9SL95_RICCO</name>
<organism evidence="2 3">
    <name type="scientific">Ricinus communis</name>
    <name type="common">Castor bean</name>
    <dbReference type="NCBI Taxonomy" id="3988"/>
    <lineage>
        <taxon>Eukaryota</taxon>
        <taxon>Viridiplantae</taxon>
        <taxon>Streptophyta</taxon>
        <taxon>Embryophyta</taxon>
        <taxon>Tracheophyta</taxon>
        <taxon>Spermatophyta</taxon>
        <taxon>Magnoliopsida</taxon>
        <taxon>eudicotyledons</taxon>
        <taxon>Gunneridae</taxon>
        <taxon>Pentapetalae</taxon>
        <taxon>rosids</taxon>
        <taxon>fabids</taxon>
        <taxon>Malpighiales</taxon>
        <taxon>Euphorbiaceae</taxon>
        <taxon>Acalyphoideae</taxon>
        <taxon>Acalypheae</taxon>
        <taxon>Ricinus</taxon>
    </lineage>
</organism>
<reference evidence="3" key="1">
    <citation type="journal article" date="2010" name="Nat. Biotechnol.">
        <title>Draft genome sequence of the oilseed species Ricinus communis.</title>
        <authorList>
            <person name="Chan A.P."/>
            <person name="Crabtree J."/>
            <person name="Zhao Q."/>
            <person name="Lorenzi H."/>
            <person name="Orvis J."/>
            <person name="Puiu D."/>
            <person name="Melake-Berhan A."/>
            <person name="Jones K.M."/>
            <person name="Redman J."/>
            <person name="Chen G."/>
            <person name="Cahoon E.B."/>
            <person name="Gedil M."/>
            <person name="Stanke M."/>
            <person name="Haas B.J."/>
            <person name="Wortman J.R."/>
            <person name="Fraser-Liggett C.M."/>
            <person name="Ravel J."/>
            <person name="Rabinowicz P.D."/>
        </authorList>
    </citation>
    <scope>NUCLEOTIDE SEQUENCE [LARGE SCALE GENOMIC DNA]</scope>
    <source>
        <strain evidence="3">cv. Hale</strain>
    </source>
</reference>
<accession>B9SL95</accession>
<proteinExistence type="predicted"/>
<dbReference type="InParanoid" id="B9SL95"/>